<evidence type="ECO:0000313" key="5">
    <source>
        <dbReference type="EMBL" id="CDP01827.1"/>
    </source>
</evidence>
<sequence length="352" mass="38610">MTGTIWFLLLGLIIAADFGSAEVPAIFIFGDSTADVGTNNYLEGCKAGADNRFYGIDYPHSKPTGRFSNGFNTIDLVLRQLGDFEESPPAFLYLVQNMSCFKSNILHGVNFASGGSGICRETGSRPFTNVVPLGKQIEQFATVRGNMTELLGEAKTESLLANSLYIISVGSNDLLEYVRYDFKNKSSPSLLSNLTFAYHNHLQNLYNLGAGKFGIVSAPPIDRVLPAVRVYTGVKFSLGNAYVIATDIIGNPLSHGFKNVKEACCGTGAFNGEDKCTPKSKLCQKRKDFFFWSWNHPTQNVSYLAANKLVYGEADEYVTPINFNQLASILRSMFPLTTPSLPSQNPQKNPKK</sequence>
<dbReference type="OMA" id="WGEVVFF"/>
<evidence type="ECO:0000256" key="3">
    <source>
        <dbReference type="ARBA" id="ARBA00022963"/>
    </source>
</evidence>
<evidence type="ECO:0000256" key="2">
    <source>
        <dbReference type="ARBA" id="ARBA00022801"/>
    </source>
</evidence>
<dbReference type="InterPro" id="IPR036514">
    <property type="entry name" value="SGNH_hydro_sf"/>
</dbReference>
<dbReference type="Gramene" id="CDP01827">
    <property type="protein sequence ID" value="CDP01827"/>
    <property type="gene ID" value="GSCOC_T00036998001"/>
</dbReference>
<dbReference type="EMBL" id="HG739091">
    <property type="protein sequence ID" value="CDP01827.1"/>
    <property type="molecule type" value="Genomic_DNA"/>
</dbReference>
<dbReference type="Pfam" id="PF00657">
    <property type="entry name" value="Lipase_GDSL"/>
    <property type="match status" value="1"/>
</dbReference>
<gene>
    <name evidence="5" type="ORF">GSCOC_T00036998001</name>
</gene>
<dbReference type="PANTHER" id="PTHR45648:SF101">
    <property type="entry name" value="ZINC FINGER PROTEIN"/>
    <property type="match status" value="1"/>
</dbReference>
<evidence type="ECO:0000313" key="6">
    <source>
        <dbReference type="Proteomes" id="UP000295252"/>
    </source>
</evidence>
<feature type="chain" id="PRO_5001654438" evidence="4">
    <location>
        <begin position="22"/>
        <end position="352"/>
    </location>
</feature>
<keyword evidence="4" id="KW-0732">Signal</keyword>
<comment type="similarity">
    <text evidence="1">Belongs to the 'GDSL' lipolytic enzyme family.</text>
</comment>
<reference evidence="6" key="1">
    <citation type="journal article" date="2014" name="Science">
        <title>The coffee genome provides insight into the convergent evolution of caffeine biosynthesis.</title>
        <authorList>
            <person name="Denoeud F."/>
            <person name="Carretero-Paulet L."/>
            <person name="Dereeper A."/>
            <person name="Droc G."/>
            <person name="Guyot R."/>
            <person name="Pietrella M."/>
            <person name="Zheng C."/>
            <person name="Alberti A."/>
            <person name="Anthony F."/>
            <person name="Aprea G."/>
            <person name="Aury J.M."/>
            <person name="Bento P."/>
            <person name="Bernard M."/>
            <person name="Bocs S."/>
            <person name="Campa C."/>
            <person name="Cenci A."/>
            <person name="Combes M.C."/>
            <person name="Crouzillat D."/>
            <person name="Da Silva C."/>
            <person name="Daddiego L."/>
            <person name="De Bellis F."/>
            <person name="Dussert S."/>
            <person name="Garsmeur O."/>
            <person name="Gayraud T."/>
            <person name="Guignon V."/>
            <person name="Jahn K."/>
            <person name="Jamilloux V."/>
            <person name="Joet T."/>
            <person name="Labadie K."/>
            <person name="Lan T."/>
            <person name="Leclercq J."/>
            <person name="Lepelley M."/>
            <person name="Leroy T."/>
            <person name="Li L.T."/>
            <person name="Librado P."/>
            <person name="Lopez L."/>
            <person name="Munoz A."/>
            <person name="Noel B."/>
            <person name="Pallavicini A."/>
            <person name="Perrotta G."/>
            <person name="Poncet V."/>
            <person name="Pot D."/>
            <person name="Priyono X."/>
            <person name="Rigoreau M."/>
            <person name="Rouard M."/>
            <person name="Rozas J."/>
            <person name="Tranchant-Dubreuil C."/>
            <person name="VanBuren R."/>
            <person name="Zhang Q."/>
            <person name="Andrade A.C."/>
            <person name="Argout X."/>
            <person name="Bertrand B."/>
            <person name="de Kochko A."/>
            <person name="Graziosi G."/>
            <person name="Henry R.J."/>
            <person name="Jayarama X."/>
            <person name="Ming R."/>
            <person name="Nagai C."/>
            <person name="Rounsley S."/>
            <person name="Sankoff D."/>
            <person name="Giuliano G."/>
            <person name="Albert V.A."/>
            <person name="Wincker P."/>
            <person name="Lashermes P."/>
        </authorList>
    </citation>
    <scope>NUCLEOTIDE SEQUENCE [LARGE SCALE GENOMIC DNA]</scope>
    <source>
        <strain evidence="6">cv. DH200-94</strain>
    </source>
</reference>
<feature type="signal peptide" evidence="4">
    <location>
        <begin position="1"/>
        <end position="21"/>
    </location>
</feature>
<proteinExistence type="inferred from homology"/>
<accession>A0A068U0J1</accession>
<dbReference type="GO" id="GO:0016042">
    <property type="term" value="P:lipid catabolic process"/>
    <property type="evidence" value="ECO:0007669"/>
    <property type="project" value="UniProtKB-KW"/>
</dbReference>
<dbReference type="OrthoDB" id="1600564at2759"/>
<dbReference type="InterPro" id="IPR051058">
    <property type="entry name" value="GDSL_Est/Lipase"/>
</dbReference>
<evidence type="ECO:0000256" key="1">
    <source>
        <dbReference type="ARBA" id="ARBA00008668"/>
    </source>
</evidence>
<keyword evidence="3" id="KW-0443">Lipid metabolism</keyword>
<protein>
    <submittedName>
        <fullName evidence="5">Uncharacterized protein</fullName>
    </submittedName>
</protein>
<keyword evidence="2" id="KW-0378">Hydrolase</keyword>
<keyword evidence="6" id="KW-1185">Reference proteome</keyword>
<name>A0A068U0J1_COFCA</name>
<dbReference type="Gene3D" id="3.40.50.1110">
    <property type="entry name" value="SGNH hydrolase"/>
    <property type="match status" value="1"/>
</dbReference>
<evidence type="ECO:0000256" key="4">
    <source>
        <dbReference type="SAM" id="SignalP"/>
    </source>
</evidence>
<dbReference type="InterPro" id="IPR001087">
    <property type="entry name" value="GDSL"/>
</dbReference>
<dbReference type="PhylomeDB" id="A0A068U0J1"/>
<dbReference type="STRING" id="49390.A0A068U0J1"/>
<dbReference type="InParanoid" id="A0A068U0J1"/>
<keyword evidence="3" id="KW-0442">Lipid degradation</keyword>
<dbReference type="Proteomes" id="UP000295252">
    <property type="component" value="Chromosome IX"/>
</dbReference>
<dbReference type="GO" id="GO:0016788">
    <property type="term" value="F:hydrolase activity, acting on ester bonds"/>
    <property type="evidence" value="ECO:0007669"/>
    <property type="project" value="InterPro"/>
</dbReference>
<organism evidence="5 6">
    <name type="scientific">Coffea canephora</name>
    <name type="common">Robusta coffee</name>
    <dbReference type="NCBI Taxonomy" id="49390"/>
    <lineage>
        <taxon>Eukaryota</taxon>
        <taxon>Viridiplantae</taxon>
        <taxon>Streptophyta</taxon>
        <taxon>Embryophyta</taxon>
        <taxon>Tracheophyta</taxon>
        <taxon>Spermatophyta</taxon>
        <taxon>Magnoliopsida</taxon>
        <taxon>eudicotyledons</taxon>
        <taxon>Gunneridae</taxon>
        <taxon>Pentapetalae</taxon>
        <taxon>asterids</taxon>
        <taxon>lamiids</taxon>
        <taxon>Gentianales</taxon>
        <taxon>Rubiaceae</taxon>
        <taxon>Ixoroideae</taxon>
        <taxon>Gardenieae complex</taxon>
        <taxon>Bertiereae - Coffeeae clade</taxon>
        <taxon>Coffeeae</taxon>
        <taxon>Coffea</taxon>
    </lineage>
</organism>
<dbReference type="PANTHER" id="PTHR45648">
    <property type="entry name" value="GDSL LIPASE/ACYLHYDROLASE FAMILY PROTEIN (AFU_ORTHOLOGUE AFUA_4G14700)"/>
    <property type="match status" value="1"/>
</dbReference>
<dbReference type="AlphaFoldDB" id="A0A068U0J1"/>